<evidence type="ECO:0000313" key="7">
    <source>
        <dbReference type="EMBL" id="CAB4887265.1"/>
    </source>
</evidence>
<dbReference type="AlphaFoldDB" id="A0A6J7F1A0"/>
<dbReference type="CDD" id="cd07035">
    <property type="entry name" value="TPP_PYR_POX_like"/>
    <property type="match status" value="1"/>
</dbReference>
<dbReference type="InterPro" id="IPR012001">
    <property type="entry name" value="Thiamin_PyroP_enz_TPP-bd_dom"/>
</dbReference>
<dbReference type="Pfam" id="PF02776">
    <property type="entry name" value="TPP_enzyme_N"/>
    <property type="match status" value="1"/>
</dbReference>
<feature type="domain" description="Thiamine pyrophosphate enzyme TPP-binding" evidence="5">
    <location>
        <begin position="389"/>
        <end position="527"/>
    </location>
</feature>
<evidence type="ECO:0000256" key="3">
    <source>
        <dbReference type="RuleBase" id="RU362132"/>
    </source>
</evidence>
<evidence type="ECO:0000259" key="4">
    <source>
        <dbReference type="Pfam" id="PF00205"/>
    </source>
</evidence>
<feature type="domain" description="Thiamine pyrophosphate enzyme N-terminal TPP-binding" evidence="6">
    <location>
        <begin position="8"/>
        <end position="110"/>
    </location>
</feature>
<dbReference type="GO" id="GO:0000287">
    <property type="term" value="F:magnesium ion binding"/>
    <property type="evidence" value="ECO:0007669"/>
    <property type="project" value="InterPro"/>
</dbReference>
<dbReference type="Gene3D" id="3.40.50.970">
    <property type="match status" value="2"/>
</dbReference>
<dbReference type="InterPro" id="IPR012000">
    <property type="entry name" value="Thiamin_PyroP_enz_cen_dom"/>
</dbReference>
<proteinExistence type="inferred from homology"/>
<dbReference type="Pfam" id="PF02775">
    <property type="entry name" value="TPP_enzyme_C"/>
    <property type="match status" value="1"/>
</dbReference>
<feature type="domain" description="Thiamine pyrophosphate enzyme central" evidence="4">
    <location>
        <begin position="193"/>
        <end position="327"/>
    </location>
</feature>
<dbReference type="GO" id="GO:0050660">
    <property type="term" value="F:flavin adenine dinucleotide binding"/>
    <property type="evidence" value="ECO:0007669"/>
    <property type="project" value="TreeGrafter"/>
</dbReference>
<dbReference type="PANTHER" id="PTHR18968">
    <property type="entry name" value="THIAMINE PYROPHOSPHATE ENZYMES"/>
    <property type="match status" value="1"/>
</dbReference>
<dbReference type="CDD" id="cd02002">
    <property type="entry name" value="TPP_BFDC"/>
    <property type="match status" value="1"/>
</dbReference>
<protein>
    <submittedName>
        <fullName evidence="7">Unannotated protein</fullName>
    </submittedName>
</protein>
<dbReference type="EMBL" id="CAFBMB010000001">
    <property type="protein sequence ID" value="CAB4887265.1"/>
    <property type="molecule type" value="Genomic_DNA"/>
</dbReference>
<evidence type="ECO:0000256" key="2">
    <source>
        <dbReference type="ARBA" id="ARBA00023052"/>
    </source>
</evidence>
<dbReference type="InterPro" id="IPR045229">
    <property type="entry name" value="TPP_enz"/>
</dbReference>
<evidence type="ECO:0000259" key="5">
    <source>
        <dbReference type="Pfam" id="PF02775"/>
    </source>
</evidence>
<name>A0A6J7F1A0_9ZZZZ</name>
<accession>A0A6J7F1A0</accession>
<dbReference type="InterPro" id="IPR029061">
    <property type="entry name" value="THDP-binding"/>
</dbReference>
<dbReference type="GO" id="GO:0003984">
    <property type="term" value="F:acetolactate synthase activity"/>
    <property type="evidence" value="ECO:0007669"/>
    <property type="project" value="TreeGrafter"/>
</dbReference>
<dbReference type="SUPFAM" id="SSF52518">
    <property type="entry name" value="Thiamin diphosphate-binding fold (THDP-binding)"/>
    <property type="match status" value="2"/>
</dbReference>
<evidence type="ECO:0000259" key="6">
    <source>
        <dbReference type="Pfam" id="PF02776"/>
    </source>
</evidence>
<sequence length="540" mass="57073">MTSSAPHTVRDAFFDVLRRYDLTKIFANPGSTEISLLANLPADIDFTLALHEGSVVGMATGYALARQKAAMVVVHTTAGLGNAVSAIATARANRAPLVIVVGQQDRRHLATEPFLAGKLAGLAGDYPVWFNEPVTPHDVPAAVARAYHEATTRRGPAIVVVPMDDWLTEYPAERVFPAPEIAVLSGEPSVATVAAIVQHIDAAKNPVIISGAANSTAEGWAALVRLAERTQAPVFQESFAGQAGFPQDHALFAGFLSAARSVLRTQLADFDTVIAVGAPVFRQYNFEPGAMLSPGTAVIVVTNDSDEALRSAATLSVLGDIPATIAEVADTVRAVAKTRAVVPPRRPAPPAPKAGEPLRASHVMAALAELLPANAIVVEETPSSRPDLHELLPARQPLGFVSAAMGGLGFGLPAAIGLRMGAPERPTIAILGDGSSMYSIQGLWSARHYGVGALFIILNNGRYAVMDRLAERISSGEPAWPPFDEIDFADLSRSLGVSTTRLSDYASMRQTLDEVIPSLAARNEPLMLVIDVEPELHFAP</sequence>
<gene>
    <name evidence="7" type="ORF">UFOPK3516_00016</name>
</gene>
<dbReference type="Gene3D" id="3.40.50.1220">
    <property type="entry name" value="TPP-binding domain"/>
    <property type="match status" value="1"/>
</dbReference>
<dbReference type="Pfam" id="PF00205">
    <property type="entry name" value="TPP_enzyme_M"/>
    <property type="match status" value="1"/>
</dbReference>
<dbReference type="PANTHER" id="PTHR18968:SF133">
    <property type="entry name" value="BENZOYLFORMATE DECARBOXYLASE"/>
    <property type="match status" value="1"/>
</dbReference>
<dbReference type="InterPro" id="IPR029035">
    <property type="entry name" value="DHS-like_NAD/FAD-binding_dom"/>
</dbReference>
<dbReference type="InterPro" id="IPR011766">
    <property type="entry name" value="TPP_enzyme_TPP-bd"/>
</dbReference>
<keyword evidence="2 3" id="KW-0786">Thiamine pyrophosphate</keyword>
<evidence type="ECO:0000256" key="1">
    <source>
        <dbReference type="ARBA" id="ARBA00007812"/>
    </source>
</evidence>
<comment type="similarity">
    <text evidence="1 3">Belongs to the TPP enzyme family.</text>
</comment>
<organism evidence="7">
    <name type="scientific">freshwater metagenome</name>
    <dbReference type="NCBI Taxonomy" id="449393"/>
    <lineage>
        <taxon>unclassified sequences</taxon>
        <taxon>metagenomes</taxon>
        <taxon>ecological metagenomes</taxon>
    </lineage>
</organism>
<dbReference type="InterPro" id="IPR000399">
    <property type="entry name" value="TPP-bd_CS"/>
</dbReference>
<reference evidence="7" key="1">
    <citation type="submission" date="2020-05" db="EMBL/GenBank/DDBJ databases">
        <authorList>
            <person name="Chiriac C."/>
            <person name="Salcher M."/>
            <person name="Ghai R."/>
            <person name="Kavagutti S V."/>
        </authorList>
    </citation>
    <scope>NUCLEOTIDE SEQUENCE</scope>
</reference>
<dbReference type="GO" id="GO:0030976">
    <property type="term" value="F:thiamine pyrophosphate binding"/>
    <property type="evidence" value="ECO:0007669"/>
    <property type="project" value="InterPro"/>
</dbReference>
<dbReference type="PROSITE" id="PS00187">
    <property type="entry name" value="TPP_ENZYMES"/>
    <property type="match status" value="1"/>
</dbReference>
<dbReference type="SUPFAM" id="SSF52467">
    <property type="entry name" value="DHS-like NAD/FAD-binding domain"/>
    <property type="match status" value="1"/>
</dbReference>